<dbReference type="InParanoid" id="D8SSV4"/>
<dbReference type="AlphaFoldDB" id="D8SSV4"/>
<organism evidence="2">
    <name type="scientific">Selaginella moellendorffii</name>
    <name type="common">Spikemoss</name>
    <dbReference type="NCBI Taxonomy" id="88036"/>
    <lineage>
        <taxon>Eukaryota</taxon>
        <taxon>Viridiplantae</taxon>
        <taxon>Streptophyta</taxon>
        <taxon>Embryophyta</taxon>
        <taxon>Tracheophyta</taxon>
        <taxon>Lycopodiopsida</taxon>
        <taxon>Selaginellales</taxon>
        <taxon>Selaginellaceae</taxon>
        <taxon>Selaginella</taxon>
    </lineage>
</organism>
<sequence>MLEHEVSITFLVKVSGKMEVVTYPISCSEPPMFIRADNTSDTTSKQSREVAGTVERVQKFKAVSRCFSYDIRKTPGDAGEDPILAMKFFFSLAVYHQPLGLILTQADGKAVGDGIWCEIEAAAETRISHQLPWYPPLLAVMPEHNRLNTEHQTVPLTLSSCLF</sequence>
<keyword evidence="2" id="KW-1185">Reference proteome</keyword>
<accession>D8SSV4</accession>
<dbReference type="Gramene" id="EFJ12645">
    <property type="protein sequence ID" value="EFJ12645"/>
    <property type="gene ID" value="SELMODRAFT_425363"/>
</dbReference>
<reference evidence="1 2" key="1">
    <citation type="journal article" date="2011" name="Science">
        <title>The Selaginella genome identifies genetic changes associated with the evolution of vascular plants.</title>
        <authorList>
            <person name="Banks J.A."/>
            <person name="Nishiyama T."/>
            <person name="Hasebe M."/>
            <person name="Bowman J.L."/>
            <person name="Gribskov M."/>
            <person name="dePamphilis C."/>
            <person name="Albert V.A."/>
            <person name="Aono N."/>
            <person name="Aoyama T."/>
            <person name="Ambrose B.A."/>
            <person name="Ashton N.W."/>
            <person name="Axtell M.J."/>
            <person name="Barker E."/>
            <person name="Barker M.S."/>
            <person name="Bennetzen J.L."/>
            <person name="Bonawitz N.D."/>
            <person name="Chapple C."/>
            <person name="Cheng C."/>
            <person name="Correa L.G."/>
            <person name="Dacre M."/>
            <person name="DeBarry J."/>
            <person name="Dreyer I."/>
            <person name="Elias M."/>
            <person name="Engstrom E.M."/>
            <person name="Estelle M."/>
            <person name="Feng L."/>
            <person name="Finet C."/>
            <person name="Floyd S.K."/>
            <person name="Frommer W.B."/>
            <person name="Fujita T."/>
            <person name="Gramzow L."/>
            <person name="Gutensohn M."/>
            <person name="Harholt J."/>
            <person name="Hattori M."/>
            <person name="Heyl A."/>
            <person name="Hirai T."/>
            <person name="Hiwatashi Y."/>
            <person name="Ishikawa M."/>
            <person name="Iwata M."/>
            <person name="Karol K.G."/>
            <person name="Koehler B."/>
            <person name="Kolukisaoglu U."/>
            <person name="Kubo M."/>
            <person name="Kurata T."/>
            <person name="Lalonde S."/>
            <person name="Li K."/>
            <person name="Li Y."/>
            <person name="Litt A."/>
            <person name="Lyons E."/>
            <person name="Manning G."/>
            <person name="Maruyama T."/>
            <person name="Michael T.P."/>
            <person name="Mikami K."/>
            <person name="Miyazaki S."/>
            <person name="Morinaga S."/>
            <person name="Murata T."/>
            <person name="Mueller-Roeber B."/>
            <person name="Nelson D.R."/>
            <person name="Obara M."/>
            <person name="Oguri Y."/>
            <person name="Olmstead R.G."/>
            <person name="Onodera N."/>
            <person name="Petersen B.L."/>
            <person name="Pils B."/>
            <person name="Prigge M."/>
            <person name="Rensing S.A."/>
            <person name="Riano-Pachon D.M."/>
            <person name="Roberts A.W."/>
            <person name="Sato Y."/>
            <person name="Scheller H.V."/>
            <person name="Schulz B."/>
            <person name="Schulz C."/>
            <person name="Shakirov E.V."/>
            <person name="Shibagaki N."/>
            <person name="Shinohara N."/>
            <person name="Shippen D.E."/>
            <person name="Soerensen I."/>
            <person name="Sotooka R."/>
            <person name="Sugimoto N."/>
            <person name="Sugita M."/>
            <person name="Sumikawa N."/>
            <person name="Tanurdzic M."/>
            <person name="Theissen G."/>
            <person name="Ulvskov P."/>
            <person name="Wakazuki S."/>
            <person name="Weng J.K."/>
            <person name="Willats W.W."/>
            <person name="Wipf D."/>
            <person name="Wolf P.G."/>
            <person name="Yang L."/>
            <person name="Zimmer A.D."/>
            <person name="Zhu Q."/>
            <person name="Mitros T."/>
            <person name="Hellsten U."/>
            <person name="Loque D."/>
            <person name="Otillar R."/>
            <person name="Salamov A."/>
            <person name="Schmutz J."/>
            <person name="Shapiro H."/>
            <person name="Lindquist E."/>
            <person name="Lucas S."/>
            <person name="Rokhsar D."/>
            <person name="Grigoriev I.V."/>
        </authorList>
    </citation>
    <scope>NUCLEOTIDE SEQUENCE [LARGE SCALE GENOMIC DNA]</scope>
</reference>
<proteinExistence type="predicted"/>
<evidence type="ECO:0000313" key="1">
    <source>
        <dbReference type="EMBL" id="EFJ12645.1"/>
    </source>
</evidence>
<dbReference type="HOGENOM" id="CLU_1629881_0_0_1"/>
<name>D8SSV4_SELML</name>
<dbReference type="Proteomes" id="UP000001514">
    <property type="component" value="Unassembled WGS sequence"/>
</dbReference>
<gene>
    <name evidence="1" type="ORF">SELMODRAFT_425363</name>
</gene>
<dbReference type="KEGG" id="smo:SELMODRAFT_425363"/>
<dbReference type="EMBL" id="GL377638">
    <property type="protein sequence ID" value="EFJ12645.1"/>
    <property type="molecule type" value="Genomic_DNA"/>
</dbReference>
<protein>
    <submittedName>
        <fullName evidence="1">Uncharacterized protein</fullName>
    </submittedName>
</protein>
<evidence type="ECO:0000313" key="2">
    <source>
        <dbReference type="Proteomes" id="UP000001514"/>
    </source>
</evidence>